<keyword evidence="13" id="KW-1185">Reference proteome</keyword>
<evidence type="ECO:0000313" key="12">
    <source>
        <dbReference type="EMBL" id="MCJ8498960.1"/>
    </source>
</evidence>
<evidence type="ECO:0000256" key="6">
    <source>
        <dbReference type="ARBA" id="ARBA00022777"/>
    </source>
</evidence>
<evidence type="ECO:0000259" key="11">
    <source>
        <dbReference type="PROSITE" id="PS50113"/>
    </source>
</evidence>
<dbReference type="InterPro" id="IPR003594">
    <property type="entry name" value="HATPase_dom"/>
</dbReference>
<comment type="caution">
    <text evidence="12">The sequence shown here is derived from an EMBL/GenBank/DDBJ whole genome shotgun (WGS) entry which is preliminary data.</text>
</comment>
<dbReference type="SMART" id="SM00388">
    <property type="entry name" value="HisKA"/>
    <property type="match status" value="1"/>
</dbReference>
<evidence type="ECO:0000256" key="3">
    <source>
        <dbReference type="ARBA" id="ARBA00022553"/>
    </source>
</evidence>
<dbReference type="InterPro" id="IPR021796">
    <property type="entry name" value="Tll0287-like_dom"/>
</dbReference>
<keyword evidence="9" id="KW-1133">Transmembrane helix</keyword>
<dbReference type="Pfam" id="PF02518">
    <property type="entry name" value="HATPase_c"/>
    <property type="match status" value="1"/>
</dbReference>
<dbReference type="Pfam" id="PF13492">
    <property type="entry name" value="GAF_3"/>
    <property type="match status" value="1"/>
</dbReference>
<proteinExistence type="predicted"/>
<dbReference type="PANTHER" id="PTHR43065">
    <property type="entry name" value="SENSOR HISTIDINE KINASE"/>
    <property type="match status" value="1"/>
</dbReference>
<dbReference type="Pfam" id="PF11845">
    <property type="entry name" value="Tll0287-like"/>
    <property type="match status" value="1"/>
</dbReference>
<evidence type="ECO:0000256" key="5">
    <source>
        <dbReference type="ARBA" id="ARBA00022741"/>
    </source>
</evidence>
<dbReference type="Proteomes" id="UP001165427">
    <property type="component" value="Unassembled WGS sequence"/>
</dbReference>
<dbReference type="Gene3D" id="3.30.450.40">
    <property type="match status" value="1"/>
</dbReference>
<dbReference type="Gene3D" id="3.30.565.10">
    <property type="entry name" value="Histidine kinase-like ATPase, C-terminal domain"/>
    <property type="match status" value="1"/>
</dbReference>
<dbReference type="SUPFAM" id="SSF55874">
    <property type="entry name" value="ATPase domain of HSP90 chaperone/DNA topoisomerase II/histidine kinase"/>
    <property type="match status" value="1"/>
</dbReference>
<keyword evidence="5" id="KW-0547">Nucleotide-binding</keyword>
<dbReference type="GO" id="GO:0000155">
    <property type="term" value="F:phosphorelay sensor kinase activity"/>
    <property type="evidence" value="ECO:0007669"/>
    <property type="project" value="InterPro"/>
</dbReference>
<evidence type="ECO:0000259" key="10">
    <source>
        <dbReference type="PROSITE" id="PS50109"/>
    </source>
</evidence>
<reference evidence="12" key="1">
    <citation type="submission" date="2022-04" db="EMBL/GenBank/DDBJ databases">
        <title>Desulfatitalea alkaliphila sp. nov., a novel anaerobic sulfate-reducing bacterium isolated from terrestrial mud volcano, Taman Peninsula, Russia.</title>
        <authorList>
            <person name="Khomyakova M.A."/>
            <person name="Merkel A.Y."/>
            <person name="Slobodkin A.I."/>
        </authorList>
    </citation>
    <scope>NUCLEOTIDE SEQUENCE</scope>
    <source>
        <strain evidence="12">M08but</strain>
    </source>
</reference>
<organism evidence="12 13">
    <name type="scientific">Desulfatitalea alkaliphila</name>
    <dbReference type="NCBI Taxonomy" id="2929485"/>
    <lineage>
        <taxon>Bacteria</taxon>
        <taxon>Pseudomonadati</taxon>
        <taxon>Thermodesulfobacteriota</taxon>
        <taxon>Desulfobacteria</taxon>
        <taxon>Desulfobacterales</taxon>
        <taxon>Desulfosarcinaceae</taxon>
        <taxon>Desulfatitalea</taxon>
    </lineage>
</organism>
<protein>
    <recommendedName>
        <fullName evidence="2">histidine kinase</fullName>
        <ecNumber evidence="2">2.7.13.3</ecNumber>
    </recommendedName>
</protein>
<dbReference type="SUPFAM" id="SSF55781">
    <property type="entry name" value="GAF domain-like"/>
    <property type="match status" value="1"/>
</dbReference>
<keyword evidence="6" id="KW-0418">Kinase</keyword>
<evidence type="ECO:0000256" key="8">
    <source>
        <dbReference type="ARBA" id="ARBA00023012"/>
    </source>
</evidence>
<dbReference type="PROSITE" id="PS50109">
    <property type="entry name" value="HIS_KIN"/>
    <property type="match status" value="1"/>
</dbReference>
<dbReference type="GO" id="GO:0005524">
    <property type="term" value="F:ATP binding"/>
    <property type="evidence" value="ECO:0007669"/>
    <property type="project" value="UniProtKB-KW"/>
</dbReference>
<dbReference type="EMBL" id="JALJRB010000001">
    <property type="protein sequence ID" value="MCJ8498960.1"/>
    <property type="molecule type" value="Genomic_DNA"/>
</dbReference>
<dbReference type="SUPFAM" id="SSF55785">
    <property type="entry name" value="PYP-like sensor domain (PAS domain)"/>
    <property type="match status" value="1"/>
</dbReference>
<dbReference type="InterPro" id="IPR036097">
    <property type="entry name" value="HisK_dim/P_sf"/>
</dbReference>
<dbReference type="PRINTS" id="PR00344">
    <property type="entry name" value="BCTRLSENSOR"/>
</dbReference>
<keyword evidence="9" id="KW-0812">Transmembrane</keyword>
<evidence type="ECO:0000256" key="7">
    <source>
        <dbReference type="ARBA" id="ARBA00022840"/>
    </source>
</evidence>
<keyword evidence="7" id="KW-0067">ATP-binding</keyword>
<feature type="transmembrane region" description="Helical" evidence="9">
    <location>
        <begin position="20"/>
        <end position="41"/>
    </location>
</feature>
<name>A0AA41UGW5_9BACT</name>
<keyword evidence="9" id="KW-0472">Membrane</keyword>
<dbReference type="Gene3D" id="1.10.287.130">
    <property type="match status" value="1"/>
</dbReference>
<dbReference type="Gene3D" id="3.30.450.20">
    <property type="entry name" value="PAS domain"/>
    <property type="match status" value="1"/>
</dbReference>
<feature type="transmembrane region" description="Helical" evidence="9">
    <location>
        <begin position="227"/>
        <end position="246"/>
    </location>
</feature>
<evidence type="ECO:0000256" key="4">
    <source>
        <dbReference type="ARBA" id="ARBA00022679"/>
    </source>
</evidence>
<dbReference type="PROSITE" id="PS50113">
    <property type="entry name" value="PAC"/>
    <property type="match status" value="1"/>
</dbReference>
<dbReference type="InterPro" id="IPR035965">
    <property type="entry name" value="PAS-like_dom_sf"/>
</dbReference>
<keyword evidence="8" id="KW-0902">Two-component regulatory system</keyword>
<dbReference type="InterPro" id="IPR000014">
    <property type="entry name" value="PAS"/>
</dbReference>
<dbReference type="InterPro" id="IPR000700">
    <property type="entry name" value="PAS-assoc_C"/>
</dbReference>
<dbReference type="SUPFAM" id="SSF47384">
    <property type="entry name" value="Homodimeric domain of signal transducing histidine kinase"/>
    <property type="match status" value="1"/>
</dbReference>
<dbReference type="EC" id="2.7.13.3" evidence="2"/>
<dbReference type="SMART" id="SM00387">
    <property type="entry name" value="HATPase_c"/>
    <property type="match status" value="1"/>
</dbReference>
<accession>A0AA41UGW5</accession>
<feature type="domain" description="Histidine kinase" evidence="10">
    <location>
        <begin position="632"/>
        <end position="843"/>
    </location>
</feature>
<sequence length="843" mass="94424">MKPKRITAQPFESSWSLRTRFHIGIALCLLVVCFASAFLIYRHEKRQLEEIAHANTELVMAAVEASRAYIREELRPRMFDAFGPDFFMMEAMSTSYVGRAIMDRFGRELADFRYRRVSINARNPAAEADALERRMIEHFRQNPDQHNWQGMSGSRNEAHFVRHQPVFFENSCMHCHGDPADAPTELVRSYGAENGFGHYPGELAGIITVGVPVHKALSDIKGRATSVFLTVFLFVSLFYLFLTFFFNRIVVNDLRGVLNVFREAVDEDLCPDPSDEVPVNDELRALTLAATNMAGQLRRSRQALELHNLELERKVAKRTRALQESRRLLQEKVTARNQELKTLNRISEMTSQARGMEEIWPSVLGESLAMIPIQGVGLYLLQEEDQTLQLHFQQGADGLPSQIHPSPSEKDPAAPKPAVAAYIGQAFAGQITRFLSRRGADCLNVPIACRGKSLGVISFLERPGEAITPDQQALLLSIGRQIGIALESFSDRQRLVQSKELLQSAFDGITDMVVLLDSDFRIKMVNQAYLRRYEVTLADVYDAPCYEAHSGNLAPCADCGLKSVVNTRKAVTQEVRYPGGALFMVQFYPVLDDAGRLVRIIRYSREITDQKKMEEKIQQAEKLVAMGQLAAGVAHEINNPLGVILCYVDLLKRALADFPQGLKDLATIEKQALNSKRIVSDLLQFARSHESAKQAAAFNRIVFEVVQLLNHQFKKQKVRVDLQLDDAVPHIVMDVNKIKQVLINLLINACQAMEGPGAITIATVWQADEKWVEVHIRDNGKGIAPAMKSKIFDPFFTTKATGQSTGLGLSVSYGIVQDHGGEITVESEPGQWTCFTIRLPLEA</sequence>
<dbReference type="CDD" id="cd00130">
    <property type="entry name" value="PAS"/>
    <property type="match status" value="1"/>
</dbReference>
<dbReference type="InterPro" id="IPR005467">
    <property type="entry name" value="His_kinase_dom"/>
</dbReference>
<dbReference type="InterPro" id="IPR036890">
    <property type="entry name" value="HATPase_C_sf"/>
</dbReference>
<dbReference type="RefSeq" id="WP_246901955.1">
    <property type="nucleotide sequence ID" value="NZ_JALJRB010000001.1"/>
</dbReference>
<dbReference type="InterPro" id="IPR004358">
    <property type="entry name" value="Sig_transdc_His_kin-like_C"/>
</dbReference>
<dbReference type="InterPro" id="IPR003661">
    <property type="entry name" value="HisK_dim/P_dom"/>
</dbReference>
<feature type="domain" description="PAC" evidence="11">
    <location>
        <begin position="569"/>
        <end position="619"/>
    </location>
</feature>
<keyword evidence="3" id="KW-0597">Phosphoprotein</keyword>
<dbReference type="Pfam" id="PF08448">
    <property type="entry name" value="PAS_4"/>
    <property type="match status" value="1"/>
</dbReference>
<dbReference type="AlphaFoldDB" id="A0AA41UGW5"/>
<dbReference type="PANTHER" id="PTHR43065:SF46">
    <property type="entry name" value="C4-DICARBOXYLATE TRANSPORT SENSOR PROTEIN DCTB"/>
    <property type="match status" value="1"/>
</dbReference>
<dbReference type="InterPro" id="IPR013656">
    <property type="entry name" value="PAS_4"/>
</dbReference>
<comment type="catalytic activity">
    <reaction evidence="1">
        <text>ATP + protein L-histidine = ADP + protein N-phospho-L-histidine.</text>
        <dbReference type="EC" id="2.7.13.3"/>
    </reaction>
</comment>
<dbReference type="InterPro" id="IPR003018">
    <property type="entry name" value="GAF"/>
</dbReference>
<dbReference type="Pfam" id="PF00512">
    <property type="entry name" value="HisKA"/>
    <property type="match status" value="1"/>
</dbReference>
<keyword evidence="4" id="KW-0808">Transferase</keyword>
<evidence type="ECO:0000256" key="2">
    <source>
        <dbReference type="ARBA" id="ARBA00012438"/>
    </source>
</evidence>
<evidence type="ECO:0000256" key="9">
    <source>
        <dbReference type="SAM" id="Phobius"/>
    </source>
</evidence>
<dbReference type="CDD" id="cd00082">
    <property type="entry name" value="HisKA"/>
    <property type="match status" value="1"/>
</dbReference>
<evidence type="ECO:0000256" key="1">
    <source>
        <dbReference type="ARBA" id="ARBA00000085"/>
    </source>
</evidence>
<dbReference type="InterPro" id="IPR029016">
    <property type="entry name" value="GAF-like_dom_sf"/>
</dbReference>
<evidence type="ECO:0000313" key="13">
    <source>
        <dbReference type="Proteomes" id="UP001165427"/>
    </source>
</evidence>
<gene>
    <name evidence="12" type="ORF">MRX98_00125</name>
</gene>